<dbReference type="EMBL" id="CP060007">
    <property type="protein sequence ID" value="QNA43886.1"/>
    <property type="molecule type" value="Genomic_DNA"/>
</dbReference>
<dbReference type="AlphaFoldDB" id="A0A7G5XEI3"/>
<name>A0A7G5XEI3_9BACT</name>
<keyword evidence="2" id="KW-1185">Reference proteome</keyword>
<proteinExistence type="predicted"/>
<dbReference type="RefSeq" id="WP_182802148.1">
    <property type="nucleotide sequence ID" value="NZ_CP060007.1"/>
</dbReference>
<dbReference type="KEGG" id="lacs:H4075_17685"/>
<accession>A0A7G5XEI3</accession>
<reference evidence="2" key="1">
    <citation type="submission" date="2020-08" db="EMBL/GenBank/DDBJ databases">
        <title>Lacibacter sp. S13-6-6 genome sequencing.</title>
        <authorList>
            <person name="Jin L."/>
        </authorList>
    </citation>
    <scope>NUCLEOTIDE SEQUENCE [LARGE SCALE GENOMIC DNA]</scope>
    <source>
        <strain evidence="2">S13-6-6</strain>
    </source>
</reference>
<protein>
    <submittedName>
        <fullName evidence="1">Uncharacterized protein</fullName>
    </submittedName>
</protein>
<evidence type="ECO:0000313" key="2">
    <source>
        <dbReference type="Proteomes" id="UP000515344"/>
    </source>
</evidence>
<gene>
    <name evidence="1" type="ORF">H4075_17685</name>
</gene>
<organism evidence="1 2">
    <name type="scientific">Lacibacter sediminis</name>
    <dbReference type="NCBI Taxonomy" id="2760713"/>
    <lineage>
        <taxon>Bacteria</taxon>
        <taxon>Pseudomonadati</taxon>
        <taxon>Bacteroidota</taxon>
        <taxon>Chitinophagia</taxon>
        <taxon>Chitinophagales</taxon>
        <taxon>Chitinophagaceae</taxon>
        <taxon>Lacibacter</taxon>
    </lineage>
</organism>
<evidence type="ECO:0000313" key="1">
    <source>
        <dbReference type="EMBL" id="QNA43886.1"/>
    </source>
</evidence>
<dbReference type="Proteomes" id="UP000515344">
    <property type="component" value="Chromosome"/>
</dbReference>
<sequence length="760" mass="83447">MFISMQGNWSISVKSKNAAFPQRFTVIGASSGNGTYNGVVGAPPVNVTGNHWLIAIQNDPGSGFRQSDTRIKFPTISAGMFRFDIESNDAGGDQDFNDLVLTCSSAASVSDYILYGNVTVYSGNCIFNPCRRRWVVIDTYKQLIDALKYDKLREVIEKLYPERIPPIPQPDPPPFFSPLMINIGDDVALPPRVANVYTRTNFQAADTTKARKSKEEIAAPQNLLSDFEFAGTRNLSNTKTLASDRYMIDKIGLANLKDSIRFICNTDPGNNLTLNFVEYDRSSSELAGGPYIGNGNTSMLGSAITDMNGNYIFRFTQSLSEVVHEVEEDVAGSENSLVQVRPDVLVRITDSFHPSITLFESAPHFNINQLQRLDFCFPADIVRPSSFCFNGNLVGSLGNVFIGGNQNTSASTSAAALDRNGYNNHLRSTGVISVHNSQAGFSIDCAAWKSLIDIKGCMFNLQRKKGDAVIRYYTIRYRKPGTGWQFVNQQYRHPKFSKRNIPFYSGDVTGPFNTSLNVDGSGAVIVPAYINIQSEVYLDGVDWEFSNLDRYMQLNSAIYEAGTPGKVYFLIEGYDEKGNLVPNARDLVALYINNRPIEFGLSGVEFTSPLETLPCNLYKMTAAEMNTPLRLNFKANDAWGFINDYSLSMSKCPSDVEVNVTTPLSISGNKTGLLKAGSNASNTDANGCPGYTGTLGDFGTTGFVTVQMQPSAAAGGWLQPNEEFAVISFGLTANVRRTNGYNSGLEGTYQASSTFYIQRK</sequence>